<evidence type="ECO:0000256" key="4">
    <source>
        <dbReference type="ARBA" id="ARBA00022519"/>
    </source>
</evidence>
<keyword evidence="7 8" id="KW-0472">Membrane</keyword>
<dbReference type="Proteomes" id="UP000179214">
    <property type="component" value="Unassembled WGS sequence"/>
</dbReference>
<evidence type="ECO:0000256" key="7">
    <source>
        <dbReference type="ARBA" id="ARBA00023136"/>
    </source>
</evidence>
<feature type="transmembrane region" description="Helical" evidence="8">
    <location>
        <begin position="172"/>
        <end position="192"/>
    </location>
</feature>
<comment type="subcellular location">
    <subcellularLocation>
        <location evidence="1">Cell inner membrane</location>
        <topology evidence="1">Multi-pass membrane protein</topology>
    </subcellularLocation>
</comment>
<protein>
    <recommendedName>
        <fullName evidence="9">Type II secretion system protein GspF domain-containing protein</fullName>
    </recommendedName>
</protein>
<evidence type="ECO:0000313" key="11">
    <source>
        <dbReference type="Proteomes" id="UP000179214"/>
    </source>
</evidence>
<gene>
    <name evidence="10" type="ORF">A3F47_01480</name>
</gene>
<accession>A0A1G2I7A6</accession>
<feature type="domain" description="Type II secretion system protein GspF" evidence="9">
    <location>
        <begin position="72"/>
        <end position="193"/>
    </location>
</feature>
<feature type="transmembrane region" description="Helical" evidence="8">
    <location>
        <begin position="212"/>
        <end position="240"/>
    </location>
</feature>
<dbReference type="Pfam" id="PF00482">
    <property type="entry name" value="T2SSF"/>
    <property type="match status" value="2"/>
</dbReference>
<dbReference type="EMBL" id="MHOV01000007">
    <property type="protein sequence ID" value="OGZ70595.1"/>
    <property type="molecule type" value="Genomic_DNA"/>
</dbReference>
<evidence type="ECO:0000256" key="5">
    <source>
        <dbReference type="ARBA" id="ARBA00022692"/>
    </source>
</evidence>
<dbReference type="InterPro" id="IPR042094">
    <property type="entry name" value="T2SS_GspF_sf"/>
</dbReference>
<evidence type="ECO:0000256" key="6">
    <source>
        <dbReference type="ARBA" id="ARBA00022989"/>
    </source>
</evidence>
<keyword evidence="3" id="KW-1003">Cell membrane</keyword>
<feature type="transmembrane region" description="Helical" evidence="8">
    <location>
        <begin position="378"/>
        <end position="398"/>
    </location>
</feature>
<dbReference type="PANTHER" id="PTHR30012">
    <property type="entry name" value="GENERAL SECRETION PATHWAY PROTEIN"/>
    <property type="match status" value="1"/>
</dbReference>
<proteinExistence type="inferred from homology"/>
<comment type="similarity">
    <text evidence="2">Belongs to the GSP F family.</text>
</comment>
<dbReference type="AlphaFoldDB" id="A0A1G2I7A6"/>
<keyword evidence="4" id="KW-0997">Cell inner membrane</keyword>
<reference evidence="10 11" key="1">
    <citation type="journal article" date="2016" name="Nat. Commun.">
        <title>Thousands of microbial genomes shed light on interconnected biogeochemical processes in an aquifer system.</title>
        <authorList>
            <person name="Anantharaman K."/>
            <person name="Brown C.T."/>
            <person name="Hug L.A."/>
            <person name="Sharon I."/>
            <person name="Castelle C.J."/>
            <person name="Probst A.J."/>
            <person name="Thomas B.C."/>
            <person name="Singh A."/>
            <person name="Wilkins M.J."/>
            <person name="Karaoz U."/>
            <person name="Brodie E.L."/>
            <person name="Williams K.H."/>
            <person name="Hubbard S.S."/>
            <person name="Banfield J.F."/>
        </authorList>
    </citation>
    <scope>NUCLEOTIDE SEQUENCE [LARGE SCALE GENOMIC DNA]</scope>
</reference>
<evidence type="ECO:0000256" key="1">
    <source>
        <dbReference type="ARBA" id="ARBA00004429"/>
    </source>
</evidence>
<name>A0A1G2I7A6_9BACT</name>
<dbReference type="FunFam" id="1.20.81.30:FF:000001">
    <property type="entry name" value="Type II secretion system protein F"/>
    <property type="match status" value="2"/>
</dbReference>
<organism evidence="10 11">
    <name type="scientific">Candidatus Staskawiczbacteria bacterium RIFCSPHIGHO2_12_FULL_38_11</name>
    <dbReference type="NCBI Taxonomy" id="1802209"/>
    <lineage>
        <taxon>Bacteria</taxon>
        <taxon>Candidatus Staskawicziibacteriota</taxon>
    </lineage>
</organism>
<comment type="caution">
    <text evidence="10">The sequence shown here is derived from an EMBL/GenBank/DDBJ whole genome shotgun (WGS) entry which is preliminary data.</text>
</comment>
<evidence type="ECO:0000259" key="9">
    <source>
        <dbReference type="Pfam" id="PF00482"/>
    </source>
</evidence>
<evidence type="ECO:0000313" key="10">
    <source>
        <dbReference type="EMBL" id="OGZ70595.1"/>
    </source>
</evidence>
<keyword evidence="5 8" id="KW-0812">Transmembrane</keyword>
<dbReference type="GO" id="GO:0005886">
    <property type="term" value="C:plasma membrane"/>
    <property type="evidence" value="ECO:0007669"/>
    <property type="project" value="UniProtKB-SubCell"/>
</dbReference>
<dbReference type="Gene3D" id="1.20.81.30">
    <property type="entry name" value="Type II secretion system (T2SS), domain F"/>
    <property type="match status" value="2"/>
</dbReference>
<dbReference type="InterPro" id="IPR003004">
    <property type="entry name" value="GspF/PilC"/>
</dbReference>
<evidence type="ECO:0000256" key="8">
    <source>
        <dbReference type="SAM" id="Phobius"/>
    </source>
</evidence>
<dbReference type="PRINTS" id="PR00812">
    <property type="entry name" value="BCTERIALGSPF"/>
</dbReference>
<evidence type="ECO:0000256" key="2">
    <source>
        <dbReference type="ARBA" id="ARBA00005745"/>
    </source>
</evidence>
<sequence length="406" mass="44968">MPNYNYIAKNFEGKTETGIMNASNESQLAQALKSQGMILIKASIEEKKAKLNFDISIPFLGVSSTQKLMMVKNLGIMFSTGLSLVKIFDILSIQAKGKVLKSALIDIKEKINKGENLSEAMARYPKIFSNMFVSMIKVGEESGTLEGIFQILSLQISKEHELKSKIRNAMTYPAVIVVVMFIIGGIIITVVLPNLATFFANLNADIPIYTKILLWIGVFLSKNWYLLLVIPIVLGISIFLTIRTKRGKFVLDTILLKTPLISPIVKKNNSAFFVRSLSSMISSGVPLVRSLEITSETVGNHYFKDAIIDASTKIKKGDKLSSALRPYQNLFPFGVIEMVEVGEETGKTSEILKKLAEFYEQEAVSAVERLSILIEPMLIIVLGLAVGFFAFSIIQPMYSSLQAVSR</sequence>
<evidence type="ECO:0000256" key="3">
    <source>
        <dbReference type="ARBA" id="ARBA00022475"/>
    </source>
</evidence>
<feature type="domain" description="Type II secretion system protein GspF" evidence="9">
    <location>
        <begin position="273"/>
        <end position="396"/>
    </location>
</feature>
<dbReference type="PANTHER" id="PTHR30012:SF0">
    <property type="entry name" value="TYPE II SECRETION SYSTEM PROTEIN F-RELATED"/>
    <property type="match status" value="1"/>
</dbReference>
<keyword evidence="6 8" id="KW-1133">Transmembrane helix</keyword>
<dbReference type="InterPro" id="IPR018076">
    <property type="entry name" value="T2SS_GspF_dom"/>
</dbReference>